<dbReference type="STRING" id="6290.A0A0N4VW48"/>
<reference evidence="2 3" key="2">
    <citation type="submission" date="2018-11" db="EMBL/GenBank/DDBJ databases">
        <authorList>
            <consortium name="Pathogen Informatics"/>
        </authorList>
    </citation>
    <scope>NUCLEOTIDE SEQUENCE [LARGE SCALE GENOMIC DNA]</scope>
    <source>
        <strain evidence="2 3">MHpl1</strain>
    </source>
</reference>
<dbReference type="EC" id="2.7.7.49" evidence="1"/>
<dbReference type="AlphaFoldDB" id="A0A0N4VW48"/>
<name>A0A0N4VW48_HAEPC</name>
<dbReference type="PANTHER" id="PTHR37984">
    <property type="entry name" value="PROTEIN CBG26694"/>
    <property type="match status" value="1"/>
</dbReference>
<dbReference type="Gene3D" id="3.30.70.270">
    <property type="match status" value="1"/>
</dbReference>
<proteinExistence type="predicted"/>
<dbReference type="PANTHER" id="PTHR37984:SF5">
    <property type="entry name" value="PROTEIN NYNRIN-LIKE"/>
    <property type="match status" value="1"/>
</dbReference>
<dbReference type="FunFam" id="3.30.70.270:FF:000020">
    <property type="entry name" value="Transposon Tf2-6 polyprotein-like Protein"/>
    <property type="match status" value="1"/>
</dbReference>
<accession>A0A0N4VW48</accession>
<dbReference type="InterPro" id="IPR043128">
    <property type="entry name" value="Rev_trsase/Diguanyl_cyclase"/>
</dbReference>
<gene>
    <name evidence="2" type="ORF">HPLM_LOCUS1516</name>
</gene>
<evidence type="ECO:0000256" key="1">
    <source>
        <dbReference type="ARBA" id="ARBA00012493"/>
    </source>
</evidence>
<dbReference type="WBParaSite" id="HPLM_0000151801-mRNA-1">
    <property type="protein sequence ID" value="HPLM_0000151801-mRNA-1"/>
    <property type="gene ID" value="HPLM_0000151801"/>
</dbReference>
<dbReference type="InterPro" id="IPR050951">
    <property type="entry name" value="Retrovirus_Pol_polyprotein"/>
</dbReference>
<evidence type="ECO:0000313" key="2">
    <source>
        <dbReference type="EMBL" id="VDO09907.1"/>
    </source>
</evidence>
<dbReference type="OrthoDB" id="5862884at2759"/>
<dbReference type="GO" id="GO:0003964">
    <property type="term" value="F:RNA-directed DNA polymerase activity"/>
    <property type="evidence" value="ECO:0007669"/>
    <property type="project" value="UniProtKB-EC"/>
</dbReference>
<evidence type="ECO:0000313" key="3">
    <source>
        <dbReference type="Proteomes" id="UP000268014"/>
    </source>
</evidence>
<reference evidence="4" key="1">
    <citation type="submission" date="2017-02" db="UniProtKB">
        <authorList>
            <consortium name="WormBaseParasite"/>
        </authorList>
    </citation>
    <scope>IDENTIFICATION</scope>
</reference>
<dbReference type="OMA" id="PENIGEY"/>
<dbReference type="EMBL" id="UZAF01002050">
    <property type="protein sequence ID" value="VDO09907.1"/>
    <property type="molecule type" value="Genomic_DNA"/>
</dbReference>
<dbReference type="SUPFAM" id="SSF56672">
    <property type="entry name" value="DNA/RNA polymerases"/>
    <property type="match status" value="1"/>
</dbReference>
<sequence length="132" mass="14794">MFLGHRADKDGIKTGLEKIKTITEYPQPSNVGELRALLGMASYYTKFIAGFAKLTKGVYGLLSPKAAWEWTPELSKQFECLKEALTIPLVLAQPNVAAAEEGRKPFIIYTDASGRDLEQCFTRKDKTDFFIQ</sequence>
<dbReference type="Proteomes" id="UP000268014">
    <property type="component" value="Unassembled WGS sequence"/>
</dbReference>
<evidence type="ECO:0000313" key="4">
    <source>
        <dbReference type="WBParaSite" id="HPLM_0000151801-mRNA-1"/>
    </source>
</evidence>
<organism evidence="4">
    <name type="scientific">Haemonchus placei</name>
    <name type="common">Barber's pole worm</name>
    <dbReference type="NCBI Taxonomy" id="6290"/>
    <lineage>
        <taxon>Eukaryota</taxon>
        <taxon>Metazoa</taxon>
        <taxon>Ecdysozoa</taxon>
        <taxon>Nematoda</taxon>
        <taxon>Chromadorea</taxon>
        <taxon>Rhabditida</taxon>
        <taxon>Rhabditina</taxon>
        <taxon>Rhabditomorpha</taxon>
        <taxon>Strongyloidea</taxon>
        <taxon>Trichostrongylidae</taxon>
        <taxon>Haemonchus</taxon>
    </lineage>
</organism>
<protein>
    <recommendedName>
        <fullName evidence="1">RNA-directed DNA polymerase</fullName>
        <ecNumber evidence="1">2.7.7.49</ecNumber>
    </recommendedName>
</protein>
<keyword evidence="3" id="KW-1185">Reference proteome</keyword>
<dbReference type="InterPro" id="IPR043502">
    <property type="entry name" value="DNA/RNA_pol_sf"/>
</dbReference>